<dbReference type="EMBL" id="ML769743">
    <property type="protein sequence ID" value="KAE9388444.1"/>
    <property type="molecule type" value="Genomic_DNA"/>
</dbReference>
<evidence type="ECO:0000256" key="2">
    <source>
        <dbReference type="SAM" id="MobiDB-lite"/>
    </source>
</evidence>
<dbReference type="GO" id="GO:0003697">
    <property type="term" value="F:single-stranded DNA binding"/>
    <property type="evidence" value="ECO:0007669"/>
    <property type="project" value="TreeGrafter"/>
</dbReference>
<evidence type="ECO:0000313" key="3">
    <source>
        <dbReference type="EMBL" id="KAE9388444.1"/>
    </source>
</evidence>
<evidence type="ECO:0008006" key="5">
    <source>
        <dbReference type="Google" id="ProtNLM"/>
    </source>
</evidence>
<reference evidence="3" key="1">
    <citation type="journal article" date="2019" name="Environ. Microbiol.">
        <title>Fungal ecological strategies reflected in gene transcription - a case study of two litter decomposers.</title>
        <authorList>
            <person name="Barbi F."/>
            <person name="Kohler A."/>
            <person name="Barry K."/>
            <person name="Baskaran P."/>
            <person name="Daum C."/>
            <person name="Fauchery L."/>
            <person name="Ihrmark K."/>
            <person name="Kuo A."/>
            <person name="LaButti K."/>
            <person name="Lipzen A."/>
            <person name="Morin E."/>
            <person name="Grigoriev I.V."/>
            <person name="Henrissat B."/>
            <person name="Lindahl B."/>
            <person name="Martin F."/>
        </authorList>
    </citation>
    <scope>NUCLEOTIDE SEQUENCE</scope>
    <source>
        <strain evidence="3">JB14</strain>
    </source>
</reference>
<protein>
    <recommendedName>
        <fullName evidence="5">Kinetochore protein SPC25</fullName>
    </recommendedName>
</protein>
<dbReference type="GO" id="GO:0000724">
    <property type="term" value="P:double-strand break repair via homologous recombination"/>
    <property type="evidence" value="ECO:0007669"/>
    <property type="project" value="TreeGrafter"/>
</dbReference>
<dbReference type="PANTHER" id="PTHR45916:SF1">
    <property type="entry name" value="STRUCTURAL MAINTENANCE OF CHROMOSOMES PROTEIN 5"/>
    <property type="match status" value="1"/>
</dbReference>
<feature type="non-terminal residue" evidence="3">
    <location>
        <position position="1"/>
    </location>
</feature>
<sequence>KVRRMEEDCEAPIEECHRTVLEDLAKDKQSQIRREMSGINRERNEAANKRDEFETDLRQRMDERAMLGRRIEDAEKRLGQLDSLDHQKLARLYDLNKDAADAVAWLRRPENKSRFRMDIIEPALITLTVPDKRYAPAVENMMGPERLKTFVAQCREDYDLLNELVNDQQAIGRKA</sequence>
<dbReference type="PANTHER" id="PTHR45916">
    <property type="entry name" value="STRUCTURAL MAINTENANCE OF CHROMOSOMES PROTEIN 5"/>
    <property type="match status" value="1"/>
</dbReference>
<evidence type="ECO:0000256" key="1">
    <source>
        <dbReference type="ARBA" id="ARBA00023054"/>
    </source>
</evidence>
<name>A0A6A4GTI2_9AGAR</name>
<feature type="region of interest" description="Disordered" evidence="2">
    <location>
        <begin position="29"/>
        <end position="56"/>
    </location>
</feature>
<dbReference type="GO" id="GO:0005634">
    <property type="term" value="C:nucleus"/>
    <property type="evidence" value="ECO:0007669"/>
    <property type="project" value="TreeGrafter"/>
</dbReference>
<proteinExistence type="predicted"/>
<dbReference type="Proteomes" id="UP000799118">
    <property type="component" value="Unassembled WGS sequence"/>
</dbReference>
<dbReference type="OrthoDB" id="3059067at2759"/>
<evidence type="ECO:0000313" key="4">
    <source>
        <dbReference type="Proteomes" id="UP000799118"/>
    </source>
</evidence>
<feature type="non-terminal residue" evidence="3">
    <location>
        <position position="175"/>
    </location>
</feature>
<dbReference type="AlphaFoldDB" id="A0A6A4GTI2"/>
<keyword evidence="1" id="KW-0175">Coiled coil</keyword>
<accession>A0A6A4GTI2</accession>
<organism evidence="3 4">
    <name type="scientific">Gymnopus androsaceus JB14</name>
    <dbReference type="NCBI Taxonomy" id="1447944"/>
    <lineage>
        <taxon>Eukaryota</taxon>
        <taxon>Fungi</taxon>
        <taxon>Dikarya</taxon>
        <taxon>Basidiomycota</taxon>
        <taxon>Agaricomycotina</taxon>
        <taxon>Agaricomycetes</taxon>
        <taxon>Agaricomycetidae</taxon>
        <taxon>Agaricales</taxon>
        <taxon>Marasmiineae</taxon>
        <taxon>Omphalotaceae</taxon>
        <taxon>Gymnopus</taxon>
    </lineage>
</organism>
<gene>
    <name evidence="3" type="ORF">BT96DRAFT_777145</name>
</gene>
<dbReference type="GO" id="GO:0030915">
    <property type="term" value="C:Smc5-Smc6 complex"/>
    <property type="evidence" value="ECO:0007669"/>
    <property type="project" value="TreeGrafter"/>
</dbReference>
<keyword evidence="4" id="KW-1185">Reference proteome</keyword>